<evidence type="ECO:0000313" key="1">
    <source>
        <dbReference type="EMBL" id="AXQ55702.1"/>
    </source>
</evidence>
<dbReference type="EMBL" id="CP031742">
    <property type="protein sequence ID" value="AXQ55702.1"/>
    <property type="molecule type" value="Genomic_DNA"/>
</dbReference>
<dbReference type="KEGG" id="sky:D0C37_14535"/>
<reference evidence="1 2" key="1">
    <citation type="submission" date="2018-08" db="EMBL/GenBank/DDBJ databases">
        <authorList>
            <person name="Ferrada E.E."/>
            <person name="Latorre B.A."/>
        </authorList>
    </citation>
    <scope>NUCLEOTIDE SEQUENCE [LARGE SCALE GENOMIC DNA]</scope>
    <source>
        <strain evidence="1 2">VK-A60T</strain>
    </source>
</reference>
<sequence length="71" mass="7956">MDQRQVCQEQSTFKKESQVGKRGLQDSGKIELVSSTDVRLVVAQGIKAHTRIEDVLIDSEGRELGQRMVGR</sequence>
<organism evidence="1 2">
    <name type="scientific">Streptomyces koyangensis</name>
    <dbReference type="NCBI Taxonomy" id="188770"/>
    <lineage>
        <taxon>Bacteria</taxon>
        <taxon>Bacillati</taxon>
        <taxon>Actinomycetota</taxon>
        <taxon>Actinomycetes</taxon>
        <taxon>Kitasatosporales</taxon>
        <taxon>Streptomycetaceae</taxon>
        <taxon>Streptomyces</taxon>
        <taxon>Streptomyces aurantiacus group</taxon>
    </lineage>
</organism>
<gene>
    <name evidence="1" type="ORF">D0C37_14535</name>
</gene>
<proteinExistence type="predicted"/>
<name>A0A385DBA6_9ACTN</name>
<dbReference type="Proteomes" id="UP000259636">
    <property type="component" value="Chromosome"/>
</dbReference>
<accession>A0A385DBA6</accession>
<evidence type="ECO:0000313" key="2">
    <source>
        <dbReference type="Proteomes" id="UP000259636"/>
    </source>
</evidence>
<protein>
    <submittedName>
        <fullName evidence="1">Uncharacterized protein</fullName>
    </submittedName>
</protein>
<dbReference type="AlphaFoldDB" id="A0A385DBA6"/>